<gene>
    <name evidence="2" type="ORF">OU989_22985</name>
</gene>
<sequence length="52" mass="5901">MSLINIAWGLIILSLLGFGLNIMFNARVDKEKYKFFDELIGIGMGFAVFFLL</sequence>
<keyword evidence="1" id="KW-0812">Transmembrane</keyword>
<feature type="transmembrane region" description="Helical" evidence="1">
    <location>
        <begin position="6"/>
        <end position="23"/>
    </location>
</feature>
<protein>
    <submittedName>
        <fullName evidence="2">Uncharacterized protein</fullName>
    </submittedName>
</protein>
<keyword evidence="1" id="KW-1133">Transmembrane helix</keyword>
<dbReference type="KEGG" id="liu:OU989_22985"/>
<name>A0AAJ5UTV0_9BACI</name>
<reference evidence="2" key="1">
    <citation type="submission" date="2022-11" db="EMBL/GenBank/DDBJ databases">
        <title>Lysinibacillus irui.</title>
        <authorList>
            <person name="Akintayo S.O."/>
        </authorList>
    </citation>
    <scope>NUCLEOTIDE SEQUENCE</scope>
    <source>
        <strain evidence="2">IRB4-01</strain>
        <plasmid evidence="2">unnamed</plasmid>
    </source>
</reference>
<geneLocation type="plasmid" evidence="2 3">
    <name>unnamed</name>
</geneLocation>
<dbReference type="RefSeq" id="WP_274797596.1">
    <property type="nucleotide sequence ID" value="NZ_CP113528.1"/>
</dbReference>
<proteinExistence type="predicted"/>
<dbReference type="Proteomes" id="UP001219585">
    <property type="component" value="Plasmid unnamed"/>
</dbReference>
<keyword evidence="2" id="KW-0614">Plasmid</keyword>
<evidence type="ECO:0000313" key="2">
    <source>
        <dbReference type="EMBL" id="WDV09386.1"/>
    </source>
</evidence>
<organism evidence="2 3">
    <name type="scientific">Lysinibacillus irui</name>
    <dbReference type="NCBI Taxonomy" id="2998077"/>
    <lineage>
        <taxon>Bacteria</taxon>
        <taxon>Bacillati</taxon>
        <taxon>Bacillota</taxon>
        <taxon>Bacilli</taxon>
        <taxon>Bacillales</taxon>
        <taxon>Bacillaceae</taxon>
        <taxon>Lysinibacillus</taxon>
    </lineage>
</organism>
<dbReference type="AlphaFoldDB" id="A0AAJ5UTV0"/>
<evidence type="ECO:0000313" key="3">
    <source>
        <dbReference type="Proteomes" id="UP001219585"/>
    </source>
</evidence>
<dbReference type="EMBL" id="CP113528">
    <property type="protein sequence ID" value="WDV09386.1"/>
    <property type="molecule type" value="Genomic_DNA"/>
</dbReference>
<evidence type="ECO:0000256" key="1">
    <source>
        <dbReference type="SAM" id="Phobius"/>
    </source>
</evidence>
<accession>A0AAJ5UTV0</accession>
<keyword evidence="1" id="KW-0472">Membrane</keyword>